<dbReference type="PROSITE" id="PS50234">
    <property type="entry name" value="VWFA"/>
    <property type="match status" value="1"/>
</dbReference>
<protein>
    <submittedName>
        <fullName evidence="3">Pilus assembly protein TadG-related protein</fullName>
    </submittedName>
</protein>
<evidence type="ECO:0000313" key="4">
    <source>
        <dbReference type="Proteomes" id="UP001597186"/>
    </source>
</evidence>
<accession>A0ABW4EC88</accession>
<evidence type="ECO:0000259" key="2">
    <source>
        <dbReference type="PROSITE" id="PS50234"/>
    </source>
</evidence>
<evidence type="ECO:0000313" key="3">
    <source>
        <dbReference type="EMBL" id="MFD1508935.1"/>
    </source>
</evidence>
<keyword evidence="1" id="KW-1133">Transmembrane helix</keyword>
<comment type="caution">
    <text evidence="3">The sequence shown here is derived from an EMBL/GenBank/DDBJ whole genome shotgun (WGS) entry which is preliminary data.</text>
</comment>
<dbReference type="SUPFAM" id="SSF53300">
    <property type="entry name" value="vWA-like"/>
    <property type="match status" value="1"/>
</dbReference>
<dbReference type="Gene3D" id="3.40.50.410">
    <property type="entry name" value="von Willebrand factor, type A domain"/>
    <property type="match status" value="1"/>
</dbReference>
<keyword evidence="1" id="KW-0472">Membrane</keyword>
<keyword evidence="4" id="KW-1185">Reference proteome</keyword>
<name>A0ABW4EC88_9RHOB</name>
<keyword evidence="1" id="KW-0812">Transmembrane</keyword>
<feature type="domain" description="VWFA" evidence="2">
    <location>
        <begin position="152"/>
        <end position="468"/>
    </location>
</feature>
<reference evidence="4" key="1">
    <citation type="journal article" date="2019" name="Int. J. Syst. Evol. Microbiol.">
        <title>The Global Catalogue of Microorganisms (GCM) 10K type strain sequencing project: providing services to taxonomists for standard genome sequencing and annotation.</title>
        <authorList>
            <consortium name="The Broad Institute Genomics Platform"/>
            <consortium name="The Broad Institute Genome Sequencing Center for Infectious Disease"/>
            <person name="Wu L."/>
            <person name="Ma J."/>
        </authorList>
    </citation>
    <scope>NUCLEOTIDE SEQUENCE [LARGE SCALE GENOMIC DNA]</scope>
    <source>
        <strain evidence="4">CGMCC 1.12477</strain>
    </source>
</reference>
<dbReference type="Pfam" id="PF13400">
    <property type="entry name" value="Tad"/>
    <property type="match status" value="1"/>
</dbReference>
<sequence>MANGDKFIGLRPDYRRSTVAFFRRFQRDEDGAMVFFALMLFMMILMVGGIGVDLMRNEMTRTRLQSTLDRAVLAAADLDQQLEPSAVVQDYFDKSNMGDYLSSVTVSEGINFRTVSADAEVEVNTTLMHLAGIKTLTAPALGTAEERIENVEVSMVLDISGSMRNNNKLENMQAAARSFVDTVLRGDDNDNVSITMVPYSEHVNIGRDLFSLLWTDHKHPYSHCVEVPDSFFFGSTSLRQNHRYEQAQHYQWNWDGWNNSLTDTVCPRYDYETVTAFSRNATTLKRQINDFRPRAGTSIFMGMKWAVALLDPDSNNLVQGLIAKGSADPMFADRPKSYSDPDTLKTIILMTDGKNDRSFRISSQYYANASHYNHWNNNNFNRYLSQYVSSWQRSNWYWQKYSAGHGDYLTGGICDAAKNAGIVIWSIGFEVDDHGANVMRNCASSPSHFFRVEGIEIKDAFEAIARQINQLRLTQ</sequence>
<dbReference type="InterPro" id="IPR028087">
    <property type="entry name" value="Tad_N"/>
</dbReference>
<dbReference type="InterPro" id="IPR036465">
    <property type="entry name" value="vWFA_dom_sf"/>
</dbReference>
<gene>
    <name evidence="3" type="ORF">ACFTOW_05930</name>
</gene>
<feature type="transmembrane region" description="Helical" evidence="1">
    <location>
        <begin position="32"/>
        <end position="55"/>
    </location>
</feature>
<organism evidence="3 4">
    <name type="scientific">Lacimonas salitolerans</name>
    <dbReference type="NCBI Taxonomy" id="1323750"/>
    <lineage>
        <taxon>Bacteria</taxon>
        <taxon>Pseudomonadati</taxon>
        <taxon>Pseudomonadota</taxon>
        <taxon>Alphaproteobacteria</taxon>
        <taxon>Rhodobacterales</taxon>
        <taxon>Paracoccaceae</taxon>
        <taxon>Lacimonas</taxon>
    </lineage>
</organism>
<evidence type="ECO:0000256" key="1">
    <source>
        <dbReference type="SAM" id="Phobius"/>
    </source>
</evidence>
<dbReference type="Proteomes" id="UP001597186">
    <property type="component" value="Unassembled WGS sequence"/>
</dbReference>
<dbReference type="InterPro" id="IPR002035">
    <property type="entry name" value="VWF_A"/>
</dbReference>
<proteinExistence type="predicted"/>
<dbReference type="EMBL" id="JBHUDD010000041">
    <property type="protein sequence ID" value="MFD1508935.1"/>
    <property type="molecule type" value="Genomic_DNA"/>
</dbReference>